<sequence>MSNTAVLDENGIATLAGDITVYHYDEETREYTSSSVEYLALGVGTPAHSCTDAPPEAMPGYVICRTSTLDGWEYVPDHRGETVYSTENGNPVQITQPGDYPEGTTTKQPATPWDTWNGEAWVTDTERQQAEELEVARQQRQERVDQAMKSIDLINLKLRAGRSLTPEETAKLNAVLDYID</sequence>
<evidence type="ECO:0000313" key="3">
    <source>
        <dbReference type="Proteomes" id="UP000188855"/>
    </source>
</evidence>
<feature type="non-terminal residue" evidence="2">
    <location>
        <position position="180"/>
    </location>
</feature>
<dbReference type="InterPro" id="IPR003458">
    <property type="entry name" value="Phage_T4_Gp38_tail_assem"/>
</dbReference>
<dbReference type="Proteomes" id="UP000188855">
    <property type="component" value="Unassembled WGS sequence"/>
</dbReference>
<evidence type="ECO:0000256" key="1">
    <source>
        <dbReference type="SAM" id="MobiDB-lite"/>
    </source>
</evidence>
<dbReference type="PANTHER" id="PTHR34413:SF2">
    <property type="entry name" value="PROPHAGE TAIL FIBER ASSEMBLY PROTEIN HOMOLOG TFAE-RELATED"/>
    <property type="match status" value="1"/>
</dbReference>
<name>A0AAX0K7C8_ECOLX</name>
<dbReference type="PANTHER" id="PTHR34413">
    <property type="entry name" value="PROPHAGE TAIL FIBER ASSEMBLY PROTEIN HOMOLOG TFAE-RELATED-RELATED"/>
    <property type="match status" value="1"/>
</dbReference>
<accession>A0AAX0K7C8</accession>
<dbReference type="Pfam" id="PF02413">
    <property type="entry name" value="Caudo_TAP"/>
    <property type="match status" value="1"/>
</dbReference>
<feature type="region of interest" description="Disordered" evidence="1">
    <location>
        <begin position="96"/>
        <end position="115"/>
    </location>
</feature>
<reference evidence="2 3" key="1">
    <citation type="submission" date="2016-10" db="EMBL/GenBank/DDBJ databases">
        <title>Whole genome sequences of antibiotic resistant commensal Escherichia coli from healthy Australian adults.</title>
        <authorList>
            <person name="Moran R.A."/>
            <person name="Anantham S."/>
            <person name="Nigro S.J."/>
            <person name="Holt K.E."/>
            <person name="Hall R.M."/>
        </authorList>
    </citation>
    <scope>NUCLEOTIDE SEQUENCE [LARGE SCALE GENOMIC DNA]</scope>
    <source>
        <strain evidence="2 3">2.3-R4</strain>
    </source>
</reference>
<dbReference type="AlphaFoldDB" id="A0AAX0K7C8"/>
<evidence type="ECO:0000313" key="2">
    <source>
        <dbReference type="EMBL" id="OOK20729.1"/>
    </source>
</evidence>
<comment type="caution">
    <text evidence="2">The sequence shown here is derived from an EMBL/GenBank/DDBJ whole genome shotgun (WGS) entry which is preliminary data.</text>
</comment>
<dbReference type="RefSeq" id="WP_077581278.1">
    <property type="nucleotide sequence ID" value="NZ_MPAF01000176.1"/>
</dbReference>
<protein>
    <submittedName>
        <fullName evidence="2">Phage tail protein</fullName>
    </submittedName>
</protein>
<gene>
    <name evidence="2" type="ORF">BMT91_26755</name>
</gene>
<proteinExistence type="predicted"/>
<organism evidence="2 3">
    <name type="scientific">Escherichia coli</name>
    <dbReference type="NCBI Taxonomy" id="562"/>
    <lineage>
        <taxon>Bacteria</taxon>
        <taxon>Pseudomonadati</taxon>
        <taxon>Pseudomonadota</taxon>
        <taxon>Gammaproteobacteria</taxon>
        <taxon>Enterobacterales</taxon>
        <taxon>Enterobacteriaceae</taxon>
        <taxon>Escherichia</taxon>
    </lineage>
</organism>
<dbReference type="EMBL" id="MPAF01000176">
    <property type="protein sequence ID" value="OOK20729.1"/>
    <property type="molecule type" value="Genomic_DNA"/>
</dbReference>
<dbReference type="InterPro" id="IPR051220">
    <property type="entry name" value="TFA_Chaperone"/>
</dbReference>